<feature type="region of interest" description="Disordered" evidence="2">
    <location>
        <begin position="99"/>
        <end position="156"/>
    </location>
</feature>
<evidence type="ECO:0000256" key="2">
    <source>
        <dbReference type="SAM" id="MobiDB-lite"/>
    </source>
</evidence>
<dbReference type="AlphaFoldDB" id="A0A0U9HHQ2"/>
<evidence type="ECO:0000313" key="3">
    <source>
        <dbReference type="EMBL" id="GAQ77554.1"/>
    </source>
</evidence>
<evidence type="ECO:0000313" key="4">
    <source>
        <dbReference type="Proteomes" id="UP000054558"/>
    </source>
</evidence>
<keyword evidence="1" id="KW-0175">Coiled coil</keyword>
<feature type="coiled-coil region" evidence="1">
    <location>
        <begin position="356"/>
        <end position="383"/>
    </location>
</feature>
<evidence type="ECO:0000256" key="1">
    <source>
        <dbReference type="SAM" id="Coils"/>
    </source>
</evidence>
<proteinExistence type="predicted"/>
<gene>
    <name evidence="3" type="ORF">KFL_000010030</name>
</gene>
<keyword evidence="4" id="KW-1185">Reference proteome</keyword>
<accession>A0A0U9HHQ2</accession>
<protein>
    <submittedName>
        <fullName evidence="3">Uncharacterized protein</fullName>
    </submittedName>
</protein>
<name>A0A0U9HHQ2_KLENI</name>
<reference evidence="3 4" key="1">
    <citation type="journal article" date="2014" name="Nat. Commun.">
        <title>Klebsormidium flaccidum genome reveals primary factors for plant terrestrial adaptation.</title>
        <authorList>
            <person name="Hori K."/>
            <person name="Maruyama F."/>
            <person name="Fujisawa T."/>
            <person name="Togashi T."/>
            <person name="Yamamoto N."/>
            <person name="Seo M."/>
            <person name="Sato S."/>
            <person name="Yamada T."/>
            <person name="Mori H."/>
            <person name="Tajima N."/>
            <person name="Moriyama T."/>
            <person name="Ikeuchi M."/>
            <person name="Watanabe M."/>
            <person name="Wada H."/>
            <person name="Kobayashi K."/>
            <person name="Saito M."/>
            <person name="Masuda T."/>
            <person name="Sasaki-Sekimoto Y."/>
            <person name="Mashiguchi K."/>
            <person name="Awai K."/>
            <person name="Shimojima M."/>
            <person name="Masuda S."/>
            <person name="Iwai M."/>
            <person name="Nobusawa T."/>
            <person name="Narise T."/>
            <person name="Kondo S."/>
            <person name="Saito H."/>
            <person name="Sato R."/>
            <person name="Murakawa M."/>
            <person name="Ihara Y."/>
            <person name="Oshima-Yamada Y."/>
            <person name="Ohtaka K."/>
            <person name="Satoh M."/>
            <person name="Sonobe K."/>
            <person name="Ishii M."/>
            <person name="Ohtani R."/>
            <person name="Kanamori-Sato M."/>
            <person name="Honoki R."/>
            <person name="Miyazaki D."/>
            <person name="Mochizuki H."/>
            <person name="Umetsu J."/>
            <person name="Higashi K."/>
            <person name="Shibata D."/>
            <person name="Kamiya Y."/>
            <person name="Sato N."/>
            <person name="Nakamura Y."/>
            <person name="Tabata S."/>
            <person name="Ida S."/>
            <person name="Kurokawa K."/>
            <person name="Ohta H."/>
        </authorList>
    </citation>
    <scope>NUCLEOTIDE SEQUENCE [LARGE SCALE GENOMIC DNA]</scope>
    <source>
        <strain evidence="3 4">NIES-2285</strain>
    </source>
</reference>
<dbReference type="EMBL" id="DF236950">
    <property type="protein sequence ID" value="GAQ77554.1"/>
    <property type="molecule type" value="Genomic_DNA"/>
</dbReference>
<dbReference type="Proteomes" id="UP000054558">
    <property type="component" value="Unassembled WGS sequence"/>
</dbReference>
<organism evidence="3 4">
    <name type="scientific">Klebsormidium nitens</name>
    <name type="common">Green alga</name>
    <name type="synonym">Ulothrix nitens</name>
    <dbReference type="NCBI Taxonomy" id="105231"/>
    <lineage>
        <taxon>Eukaryota</taxon>
        <taxon>Viridiplantae</taxon>
        <taxon>Streptophyta</taxon>
        <taxon>Klebsormidiophyceae</taxon>
        <taxon>Klebsormidiales</taxon>
        <taxon>Klebsormidiaceae</taxon>
        <taxon>Klebsormidium</taxon>
    </lineage>
</organism>
<sequence>MPKKELEELPFKLPASSWTQHILMLNWPCIRFKASTDLPNNPWEGGAIEDFNIVVEVFRVIQKDLERTGRALKKSGGELNNRTRTQGIITLLNELAIPNDPRDNGEGSTIFKESVEPPEQPVGQHAIKDAALTPKKAKGPEGDPKQGSPGSSRGIVWEHESSEGVGRQSMDWMGSVIDKAILNATSAYKYSICAKLIWEMKAHLLANWEDGPGGRWQLAKYLILHAIINWMKEPSRQSPVFGLGFDLKQWAGEVFQLQGFYTVKKDGFLDKASLTTLTREDMDWVQQRYNWQRKVLKRDYGLAVEPGEYPIGTLYSMTQIRAFWPDEDMAVRVKSLQLVEGLLRCSLGERVIKWKWHDMKRRLDDVEEQLEQVSKKRMTLLDDENMRKMLMQEYYGNPRSG</sequence>